<keyword evidence="3" id="KW-1185">Reference proteome</keyword>
<protein>
    <submittedName>
        <fullName evidence="2">PadR family transcriptional regulator</fullName>
    </submittedName>
</protein>
<reference evidence="2 3" key="1">
    <citation type="submission" date="2019-06" db="EMBL/GenBank/DDBJ databases">
        <title>Sequencing the genomes of 1000 actinobacteria strains.</title>
        <authorList>
            <person name="Klenk H.-P."/>
        </authorList>
    </citation>
    <scope>NUCLEOTIDE SEQUENCE [LARGE SCALE GENOMIC DNA]</scope>
    <source>
        <strain evidence="2 3">DSM 18935</strain>
    </source>
</reference>
<dbReference type="Pfam" id="PF03551">
    <property type="entry name" value="PadR"/>
    <property type="match status" value="1"/>
</dbReference>
<dbReference type="AlphaFoldDB" id="A0A560WA88"/>
<gene>
    <name evidence="2" type="ORF">FB557_1956</name>
</gene>
<dbReference type="RefSeq" id="WP_246074654.1">
    <property type="nucleotide sequence ID" value="NZ_BAAAYT010000005.1"/>
</dbReference>
<dbReference type="InterPro" id="IPR005149">
    <property type="entry name" value="Tscrpt_reg_PadR_N"/>
</dbReference>
<dbReference type="Gene3D" id="1.10.10.10">
    <property type="entry name" value="Winged helix-like DNA-binding domain superfamily/Winged helix DNA-binding domain"/>
    <property type="match status" value="1"/>
</dbReference>
<sequence>MTSEHDEWLEEMTSSWTEVYKKSMTTVVVLGIVRDEQPITVQGLVDELAEQTGWTFTERGLYRTVRRLIANGVLRSTDVPVPRTGVKRKDLTLTELGAEYLERIRGELIG</sequence>
<feature type="domain" description="Transcription regulator PadR N-terminal" evidence="1">
    <location>
        <begin position="29"/>
        <end position="102"/>
    </location>
</feature>
<evidence type="ECO:0000313" key="3">
    <source>
        <dbReference type="Proteomes" id="UP000315628"/>
    </source>
</evidence>
<dbReference type="InterPro" id="IPR036390">
    <property type="entry name" value="WH_DNA-bd_sf"/>
</dbReference>
<organism evidence="2 3">
    <name type="scientific">Marihabitans asiaticum</name>
    <dbReference type="NCBI Taxonomy" id="415218"/>
    <lineage>
        <taxon>Bacteria</taxon>
        <taxon>Bacillati</taxon>
        <taxon>Actinomycetota</taxon>
        <taxon>Actinomycetes</taxon>
        <taxon>Micrococcales</taxon>
        <taxon>Intrasporangiaceae</taxon>
        <taxon>Marihabitans</taxon>
    </lineage>
</organism>
<dbReference type="Proteomes" id="UP000315628">
    <property type="component" value="Unassembled WGS sequence"/>
</dbReference>
<name>A0A560WA88_9MICO</name>
<dbReference type="InterPro" id="IPR036388">
    <property type="entry name" value="WH-like_DNA-bd_sf"/>
</dbReference>
<dbReference type="SUPFAM" id="SSF46785">
    <property type="entry name" value="Winged helix' DNA-binding domain"/>
    <property type="match status" value="1"/>
</dbReference>
<proteinExistence type="predicted"/>
<comment type="caution">
    <text evidence="2">The sequence shown here is derived from an EMBL/GenBank/DDBJ whole genome shotgun (WGS) entry which is preliminary data.</text>
</comment>
<evidence type="ECO:0000313" key="2">
    <source>
        <dbReference type="EMBL" id="TWD14543.1"/>
    </source>
</evidence>
<dbReference type="EMBL" id="VIUW01000003">
    <property type="protein sequence ID" value="TWD14543.1"/>
    <property type="molecule type" value="Genomic_DNA"/>
</dbReference>
<evidence type="ECO:0000259" key="1">
    <source>
        <dbReference type="Pfam" id="PF03551"/>
    </source>
</evidence>
<accession>A0A560WA88</accession>